<evidence type="ECO:0000256" key="3">
    <source>
        <dbReference type="ARBA" id="ARBA00022692"/>
    </source>
</evidence>
<dbReference type="Gene3D" id="3.30.70.270">
    <property type="match status" value="1"/>
</dbReference>
<dbReference type="SUPFAM" id="SSF55785">
    <property type="entry name" value="PYP-like sensor domain (PAS domain)"/>
    <property type="match status" value="1"/>
</dbReference>
<proteinExistence type="predicted"/>
<keyword evidence="11" id="KW-1185">Reference proteome</keyword>
<evidence type="ECO:0000256" key="4">
    <source>
        <dbReference type="ARBA" id="ARBA00022989"/>
    </source>
</evidence>
<keyword evidence="4 6" id="KW-1133">Transmembrane helix</keyword>
<dbReference type="Gene3D" id="3.20.20.450">
    <property type="entry name" value="EAL domain"/>
    <property type="match status" value="1"/>
</dbReference>
<evidence type="ECO:0000313" key="10">
    <source>
        <dbReference type="EMBL" id="ADV28519.1"/>
    </source>
</evidence>
<dbReference type="SUPFAM" id="SSF55073">
    <property type="entry name" value="Nucleotide cyclase"/>
    <property type="match status" value="1"/>
</dbReference>
<dbReference type="CDD" id="cd01949">
    <property type="entry name" value="GGDEF"/>
    <property type="match status" value="1"/>
</dbReference>
<dbReference type="RefSeq" id="WP_013536345.1">
    <property type="nucleotide sequence ID" value="NC_014924.1"/>
</dbReference>
<dbReference type="OrthoDB" id="9787514at2"/>
<dbReference type="InterPro" id="IPR035965">
    <property type="entry name" value="PAS-like_dom_sf"/>
</dbReference>
<feature type="domain" description="CHASE" evidence="7">
    <location>
        <begin position="126"/>
        <end position="230"/>
    </location>
</feature>
<accession>E6WW28</accession>
<dbReference type="Proteomes" id="UP000008632">
    <property type="component" value="Chromosome"/>
</dbReference>
<evidence type="ECO:0000256" key="5">
    <source>
        <dbReference type="ARBA" id="ARBA00023136"/>
    </source>
</evidence>
<dbReference type="SMART" id="SM00267">
    <property type="entry name" value="GGDEF"/>
    <property type="match status" value="1"/>
</dbReference>
<protein>
    <submittedName>
        <fullName evidence="10">Diguanylate cyclase/phosphodiesterase with PAS/PAC and Chase sensor(S)</fullName>
    </submittedName>
</protein>
<evidence type="ECO:0000259" key="7">
    <source>
        <dbReference type="PROSITE" id="PS50839"/>
    </source>
</evidence>
<reference evidence="10 11" key="1">
    <citation type="submission" date="2011-01" db="EMBL/GenBank/DDBJ databases">
        <title>Complete sequence of Pseudoxanthomonas suwonensis 11-1.</title>
        <authorList>
            <consortium name="US DOE Joint Genome Institute"/>
            <person name="Lucas S."/>
            <person name="Copeland A."/>
            <person name="Lapidus A."/>
            <person name="Cheng J.-F."/>
            <person name="Goodwin L."/>
            <person name="Pitluck S."/>
            <person name="Teshima H."/>
            <person name="Detter J.C."/>
            <person name="Han C."/>
            <person name="Tapia R."/>
            <person name="Land M."/>
            <person name="Hauser L."/>
            <person name="Kyrpides N."/>
            <person name="Ivanova N."/>
            <person name="Ovchinnikova G."/>
            <person name="Siebers A.K."/>
            <person name="Allgaier M."/>
            <person name="Thelen M.P."/>
            <person name="Hugenholtz P."/>
            <person name="Gladden J."/>
            <person name="Woyke T."/>
        </authorList>
    </citation>
    <scope>NUCLEOTIDE SEQUENCE [LARGE SCALE GENOMIC DNA]</scope>
    <source>
        <strain evidence="11">11-1</strain>
    </source>
</reference>
<dbReference type="Pfam" id="PF00990">
    <property type="entry name" value="GGDEF"/>
    <property type="match status" value="1"/>
</dbReference>
<gene>
    <name evidence="10" type="ordered locus">Psesu_2691</name>
</gene>
<evidence type="ECO:0000313" key="11">
    <source>
        <dbReference type="Proteomes" id="UP000008632"/>
    </source>
</evidence>
<dbReference type="eggNOG" id="COG5001">
    <property type="taxonomic scope" value="Bacteria"/>
</dbReference>
<dbReference type="Pfam" id="PF00563">
    <property type="entry name" value="EAL"/>
    <property type="match status" value="1"/>
</dbReference>
<sequence length="887" mass="97891">MTMQDPTAMPSSDAETLRASRLAPGTWALLVLLAGLLCTAEAVRREMGSVRADMRAMQVSMAGFAQERLRADLDLAAQALRAMQTVFLGSDHVDQAIFDRYQQNLRANERMHGHVVTAFARLHPGPSYPYELVTPMAGNEMLIGFDSSSQVENLKALQRARDTDTVAMSAPFHLVQFKDRPGQPVLGVTVRLPVYSHGAAPATVAQRRAREMGALAISLRLEPMVRGALEGWILEFMHVELCDPDVPGEAGVIYASEPGLVAPADAEERRIMFGGRQWHLSMWPRAGKTSYTSVLMVGLTGTVISLLLALLLWTLANTRRRAVEMGLRMGERFGESEARFRALNELLPALVLLADARDGTIAYANQAARRQLGVAGGEPLPSLFADPAQGRDALEIARAGGDWSGREALIVPGAGEPFWAHASLARVEVDGIPHLLMVANDVSEQRKLTERLGYQAAHDELTGLYNRREFERRLQKALATLEKDPSASFAVLYIDLDQFKLVNDLSGHMAGDQLLVELVHAMREQLRPQDLLARLGGDEFGLLAPATGAAQARALAERMRDCIENVVFPWEGRTYTVSASIGVVVAGETGATLKDILAWADSACYQAKENGRNRVHIYREDVDTTRRQGEMEWATRLRRALEEDRLLLDYQEVVPLAPEPGDHAPRLELLLRLRDEDGNVVMPGAFLPAAERYGLMPVIDRWVIRTALANANRLHPRGAELRTFAINLSGASIEDQGLADYILGCIAEYRVEPRRVCLEITETVAVRNLRRVVPVIERLRAAGCRIALDDFGAGMSSFGYLKNLPVDIIKIDGAFIRDLETDPVSRIIVSAIAQIGHQRGLRVVAEWVDDPRMLPLLRERGVDLAQGFALHRPERVVFQRDPVRPAG</sequence>
<dbReference type="InterPro" id="IPR052155">
    <property type="entry name" value="Biofilm_reg_signaling"/>
</dbReference>
<dbReference type="SUPFAM" id="SSF141868">
    <property type="entry name" value="EAL domain-like"/>
    <property type="match status" value="1"/>
</dbReference>
<comment type="subcellular location">
    <subcellularLocation>
        <location evidence="2">Membrane</location>
    </subcellularLocation>
</comment>
<dbReference type="PROSITE" id="PS50839">
    <property type="entry name" value="CHASE"/>
    <property type="match status" value="1"/>
</dbReference>
<dbReference type="NCBIfam" id="TIGR00229">
    <property type="entry name" value="sensory_box"/>
    <property type="match status" value="1"/>
</dbReference>
<feature type="transmembrane region" description="Helical" evidence="6">
    <location>
        <begin position="294"/>
        <end position="315"/>
    </location>
</feature>
<dbReference type="Pfam" id="PF13188">
    <property type="entry name" value="PAS_8"/>
    <property type="match status" value="1"/>
</dbReference>
<dbReference type="InterPro" id="IPR042240">
    <property type="entry name" value="CHASE_sf"/>
</dbReference>
<dbReference type="InterPro" id="IPR043128">
    <property type="entry name" value="Rev_trsase/Diguanyl_cyclase"/>
</dbReference>
<dbReference type="STRING" id="743721.Psesu_2691"/>
<evidence type="ECO:0000256" key="1">
    <source>
        <dbReference type="ARBA" id="ARBA00001946"/>
    </source>
</evidence>
<dbReference type="InterPro" id="IPR035919">
    <property type="entry name" value="EAL_sf"/>
</dbReference>
<organism evidence="10 11">
    <name type="scientific">Pseudoxanthomonas suwonensis (strain 11-1)</name>
    <dbReference type="NCBI Taxonomy" id="743721"/>
    <lineage>
        <taxon>Bacteria</taxon>
        <taxon>Pseudomonadati</taxon>
        <taxon>Pseudomonadota</taxon>
        <taxon>Gammaproteobacteria</taxon>
        <taxon>Lysobacterales</taxon>
        <taxon>Lysobacteraceae</taxon>
        <taxon>Pseudoxanthomonas</taxon>
    </lineage>
</organism>
<dbReference type="InterPro" id="IPR006189">
    <property type="entry name" value="CHASE_dom"/>
</dbReference>
<dbReference type="GO" id="GO:0007165">
    <property type="term" value="P:signal transduction"/>
    <property type="evidence" value="ECO:0007669"/>
    <property type="project" value="UniProtKB-ARBA"/>
</dbReference>
<dbReference type="GO" id="GO:0016020">
    <property type="term" value="C:membrane"/>
    <property type="evidence" value="ECO:0007669"/>
    <property type="project" value="UniProtKB-SubCell"/>
</dbReference>
<dbReference type="SMART" id="SM01079">
    <property type="entry name" value="CHASE"/>
    <property type="match status" value="1"/>
</dbReference>
<dbReference type="InterPro" id="IPR000160">
    <property type="entry name" value="GGDEF_dom"/>
</dbReference>
<comment type="cofactor">
    <cofactor evidence="1">
        <name>Mg(2+)</name>
        <dbReference type="ChEBI" id="CHEBI:18420"/>
    </cofactor>
</comment>
<dbReference type="InterPro" id="IPR001633">
    <property type="entry name" value="EAL_dom"/>
</dbReference>
<dbReference type="InterPro" id="IPR029787">
    <property type="entry name" value="Nucleotide_cyclase"/>
</dbReference>
<dbReference type="NCBIfam" id="TIGR00254">
    <property type="entry name" value="GGDEF"/>
    <property type="match status" value="1"/>
</dbReference>
<dbReference type="InterPro" id="IPR000014">
    <property type="entry name" value="PAS"/>
</dbReference>
<dbReference type="PROSITE" id="PS50887">
    <property type="entry name" value="GGDEF"/>
    <property type="match status" value="1"/>
</dbReference>
<keyword evidence="3 6" id="KW-0812">Transmembrane</keyword>
<feature type="domain" description="GGDEF" evidence="9">
    <location>
        <begin position="487"/>
        <end position="620"/>
    </location>
</feature>
<dbReference type="CDD" id="cd01948">
    <property type="entry name" value="EAL"/>
    <property type="match status" value="1"/>
</dbReference>
<keyword evidence="5 6" id="KW-0472">Membrane</keyword>
<dbReference type="GO" id="GO:0003824">
    <property type="term" value="F:catalytic activity"/>
    <property type="evidence" value="ECO:0007669"/>
    <property type="project" value="UniProtKB-ARBA"/>
</dbReference>
<dbReference type="FunFam" id="3.30.70.270:FF:000001">
    <property type="entry name" value="Diguanylate cyclase domain protein"/>
    <property type="match status" value="1"/>
</dbReference>
<evidence type="ECO:0000256" key="2">
    <source>
        <dbReference type="ARBA" id="ARBA00004370"/>
    </source>
</evidence>
<dbReference type="Gene3D" id="3.30.450.20">
    <property type="entry name" value="PAS domain"/>
    <property type="match status" value="1"/>
</dbReference>
<dbReference type="CDD" id="cd00130">
    <property type="entry name" value="PAS"/>
    <property type="match status" value="1"/>
</dbReference>
<evidence type="ECO:0000259" key="8">
    <source>
        <dbReference type="PROSITE" id="PS50883"/>
    </source>
</evidence>
<dbReference type="SMART" id="SM00052">
    <property type="entry name" value="EAL"/>
    <property type="match status" value="1"/>
</dbReference>
<dbReference type="Gene3D" id="3.30.450.350">
    <property type="entry name" value="CHASE domain"/>
    <property type="match status" value="1"/>
</dbReference>
<dbReference type="Pfam" id="PF03924">
    <property type="entry name" value="CHASE"/>
    <property type="match status" value="1"/>
</dbReference>
<evidence type="ECO:0000259" key="9">
    <source>
        <dbReference type="PROSITE" id="PS50887"/>
    </source>
</evidence>
<feature type="domain" description="EAL" evidence="8">
    <location>
        <begin position="630"/>
        <end position="887"/>
    </location>
</feature>
<dbReference type="PANTHER" id="PTHR44757:SF4">
    <property type="entry name" value="DIGUANYLATE CYCLASE DGCE-RELATED"/>
    <property type="match status" value="1"/>
</dbReference>
<dbReference type="AlphaFoldDB" id="E6WW28"/>
<dbReference type="KEGG" id="psu:Psesu_2691"/>
<dbReference type="HOGENOM" id="CLU_015110_0_0_6"/>
<name>E6WW28_PSEUU</name>
<dbReference type="EMBL" id="CP002446">
    <property type="protein sequence ID" value="ADV28519.1"/>
    <property type="molecule type" value="Genomic_DNA"/>
</dbReference>
<dbReference type="PANTHER" id="PTHR44757">
    <property type="entry name" value="DIGUANYLATE CYCLASE DGCP"/>
    <property type="match status" value="1"/>
</dbReference>
<evidence type="ECO:0000256" key="6">
    <source>
        <dbReference type="SAM" id="Phobius"/>
    </source>
</evidence>
<dbReference type="PROSITE" id="PS50883">
    <property type="entry name" value="EAL"/>
    <property type="match status" value="1"/>
</dbReference>